<evidence type="ECO:0000256" key="1">
    <source>
        <dbReference type="SAM" id="MobiDB-lite"/>
    </source>
</evidence>
<proteinExistence type="predicted"/>
<feature type="region of interest" description="Disordered" evidence="1">
    <location>
        <begin position="282"/>
        <end position="303"/>
    </location>
</feature>
<dbReference type="Pfam" id="PF06114">
    <property type="entry name" value="Peptidase_M78"/>
    <property type="match status" value="1"/>
</dbReference>
<dbReference type="Gene3D" id="1.10.10.2910">
    <property type="match status" value="1"/>
</dbReference>
<accession>A0A6N6VS26</accession>
<dbReference type="AlphaFoldDB" id="A0A6N6VS26"/>
<organism evidence="3 4">
    <name type="scientific">Parvibaculum sedimenti</name>
    <dbReference type="NCBI Taxonomy" id="2608632"/>
    <lineage>
        <taxon>Bacteria</taxon>
        <taxon>Pseudomonadati</taxon>
        <taxon>Pseudomonadota</taxon>
        <taxon>Alphaproteobacteria</taxon>
        <taxon>Hyphomicrobiales</taxon>
        <taxon>Parvibaculaceae</taxon>
        <taxon>Parvibaculum</taxon>
    </lineage>
</organism>
<evidence type="ECO:0000313" key="4">
    <source>
        <dbReference type="Proteomes" id="UP000468901"/>
    </source>
</evidence>
<dbReference type="RefSeq" id="WP_152214337.1">
    <property type="nucleotide sequence ID" value="NZ_WESC01000001.1"/>
</dbReference>
<evidence type="ECO:0000313" key="3">
    <source>
        <dbReference type="EMBL" id="KAB7742784.1"/>
    </source>
</evidence>
<evidence type="ECO:0000259" key="2">
    <source>
        <dbReference type="Pfam" id="PF06114"/>
    </source>
</evidence>
<gene>
    <name evidence="3" type="ORF">F2P47_01230</name>
</gene>
<reference evidence="3 4" key="1">
    <citation type="submission" date="2019-09" db="EMBL/GenBank/DDBJ databases">
        <title>Parvibaculum sedimenti sp. nov., isolated from sediment.</title>
        <authorList>
            <person name="Wang Y."/>
        </authorList>
    </citation>
    <scope>NUCLEOTIDE SEQUENCE [LARGE SCALE GENOMIC DNA]</scope>
    <source>
        <strain evidence="3 4">HXT-9</strain>
    </source>
</reference>
<keyword evidence="4" id="KW-1185">Reference proteome</keyword>
<dbReference type="EMBL" id="WESC01000001">
    <property type="protein sequence ID" value="KAB7742784.1"/>
    <property type="molecule type" value="Genomic_DNA"/>
</dbReference>
<dbReference type="InterPro" id="IPR052345">
    <property type="entry name" value="Rad_response_metalloprotease"/>
</dbReference>
<name>A0A6N6VS26_9HYPH</name>
<comment type="caution">
    <text evidence="3">The sequence shown here is derived from an EMBL/GenBank/DDBJ whole genome shotgun (WGS) entry which is preliminary data.</text>
</comment>
<dbReference type="PANTHER" id="PTHR43236">
    <property type="entry name" value="ANTITOXIN HIGA1"/>
    <property type="match status" value="1"/>
</dbReference>
<dbReference type="Proteomes" id="UP000468901">
    <property type="component" value="Unassembled WGS sequence"/>
</dbReference>
<feature type="domain" description="IrrE N-terminal-like" evidence="2">
    <location>
        <begin position="77"/>
        <end position="177"/>
    </location>
</feature>
<protein>
    <submittedName>
        <fullName evidence="3">ImmA/IrrE family metallo-endopeptidase</fullName>
    </submittedName>
</protein>
<dbReference type="InterPro" id="IPR010359">
    <property type="entry name" value="IrrE_HExxH"/>
</dbReference>
<sequence length="303" mass="34468">MKLPTTPEGWAIHLSKLVRAFHDAHGSPRFPIRVADIAMEYSRNVFPDAPITKVDGLDLSRSFEGMLMPMDSGTSEWGIIYNNGITSRGRINFTLAHELGHYLLHRHLSPEGIRCSSRDMGDWRSEHGQVEAQANRFASFLLMPLDDFRQQISGQKIEIDLLRHLSDRYEVSITAAILKWLSITDQRAMIVVSKDGFIDWAWSSERLFKTGIYYAARQQTIELPSESLAALRGDEVTAQVGIMHKKGVWQGNEDVYEMTVFAPKSEMTISLLLYPNEGPTRWRADDLDEPEEPDAYDRLMPQG</sequence>
<dbReference type="PANTHER" id="PTHR43236:SF2">
    <property type="entry name" value="BLL0069 PROTEIN"/>
    <property type="match status" value="1"/>
</dbReference>